<accession>A0ABN2THW4</accession>
<organism evidence="1 2">
    <name type="scientific">Catenulispora yoronensis</name>
    <dbReference type="NCBI Taxonomy" id="450799"/>
    <lineage>
        <taxon>Bacteria</taxon>
        <taxon>Bacillati</taxon>
        <taxon>Actinomycetota</taxon>
        <taxon>Actinomycetes</taxon>
        <taxon>Catenulisporales</taxon>
        <taxon>Catenulisporaceae</taxon>
        <taxon>Catenulispora</taxon>
    </lineage>
</organism>
<name>A0ABN2THW4_9ACTN</name>
<evidence type="ECO:0000313" key="1">
    <source>
        <dbReference type="EMBL" id="GAA2010173.1"/>
    </source>
</evidence>
<proteinExistence type="predicted"/>
<sequence>MAQLHTRDIPTLHPPTEANLLQVLWCPFDHPPEPKPKTALFWRSTTTITDTLTTPPEPPAVHPD</sequence>
<dbReference type="RefSeq" id="WP_344663341.1">
    <property type="nucleotide sequence ID" value="NZ_BAAAQN010000001.1"/>
</dbReference>
<comment type="caution">
    <text evidence="1">The sequence shown here is derived from an EMBL/GenBank/DDBJ whole genome shotgun (WGS) entry which is preliminary data.</text>
</comment>
<keyword evidence="2" id="KW-1185">Reference proteome</keyword>
<gene>
    <name evidence="1" type="ORF">GCM10009839_00020</name>
</gene>
<dbReference type="Proteomes" id="UP001500751">
    <property type="component" value="Unassembled WGS sequence"/>
</dbReference>
<dbReference type="EMBL" id="BAAAQN010000001">
    <property type="protein sequence ID" value="GAA2010173.1"/>
    <property type="molecule type" value="Genomic_DNA"/>
</dbReference>
<evidence type="ECO:0000313" key="2">
    <source>
        <dbReference type="Proteomes" id="UP001500751"/>
    </source>
</evidence>
<reference evidence="1 2" key="1">
    <citation type="journal article" date="2019" name="Int. J. Syst. Evol. Microbiol.">
        <title>The Global Catalogue of Microorganisms (GCM) 10K type strain sequencing project: providing services to taxonomists for standard genome sequencing and annotation.</title>
        <authorList>
            <consortium name="The Broad Institute Genomics Platform"/>
            <consortium name="The Broad Institute Genome Sequencing Center for Infectious Disease"/>
            <person name="Wu L."/>
            <person name="Ma J."/>
        </authorList>
    </citation>
    <scope>NUCLEOTIDE SEQUENCE [LARGE SCALE GENOMIC DNA]</scope>
    <source>
        <strain evidence="1 2">JCM 16014</strain>
    </source>
</reference>
<protein>
    <submittedName>
        <fullName evidence="1">Uncharacterized protein</fullName>
    </submittedName>
</protein>